<accession>A0A895Y628</accession>
<dbReference type="AlphaFoldDB" id="A0A895Y628"/>
<keyword evidence="6" id="KW-1185">Reference proteome</keyword>
<dbReference type="SMART" id="SM00418">
    <property type="entry name" value="HTH_ARSR"/>
    <property type="match status" value="1"/>
</dbReference>
<evidence type="ECO:0000313" key="5">
    <source>
        <dbReference type="EMBL" id="QSB13184.1"/>
    </source>
</evidence>
<dbReference type="Gene3D" id="1.10.10.10">
    <property type="entry name" value="Winged helix-like DNA-binding domain superfamily/Winged helix DNA-binding domain"/>
    <property type="match status" value="1"/>
</dbReference>
<evidence type="ECO:0000256" key="1">
    <source>
        <dbReference type="ARBA" id="ARBA00023015"/>
    </source>
</evidence>
<protein>
    <submittedName>
        <fullName evidence="5">Winged helix-turn-helix transcriptional regulator</fullName>
    </submittedName>
</protein>
<organism evidence="5 6">
    <name type="scientific">Natronosporangium hydrolyticum</name>
    <dbReference type="NCBI Taxonomy" id="2811111"/>
    <lineage>
        <taxon>Bacteria</taxon>
        <taxon>Bacillati</taxon>
        <taxon>Actinomycetota</taxon>
        <taxon>Actinomycetes</taxon>
        <taxon>Micromonosporales</taxon>
        <taxon>Micromonosporaceae</taxon>
        <taxon>Natronosporangium</taxon>
    </lineage>
</organism>
<dbReference type="GO" id="GO:0003677">
    <property type="term" value="F:DNA binding"/>
    <property type="evidence" value="ECO:0007669"/>
    <property type="project" value="UniProtKB-KW"/>
</dbReference>
<name>A0A895Y628_9ACTN</name>
<keyword evidence="2" id="KW-0238">DNA-binding</keyword>
<dbReference type="PRINTS" id="PR00778">
    <property type="entry name" value="HTHARSR"/>
</dbReference>
<dbReference type="InterPro" id="IPR051011">
    <property type="entry name" value="Metal_resp_trans_reg"/>
</dbReference>
<dbReference type="InterPro" id="IPR036388">
    <property type="entry name" value="WH-like_DNA-bd_sf"/>
</dbReference>
<evidence type="ECO:0000256" key="2">
    <source>
        <dbReference type="ARBA" id="ARBA00023125"/>
    </source>
</evidence>
<dbReference type="EMBL" id="CP070499">
    <property type="protein sequence ID" value="QSB13184.1"/>
    <property type="molecule type" value="Genomic_DNA"/>
</dbReference>
<sequence length="112" mass="11903">MGGNEAYEAAGELLRALAAPIRIAIVTELADGQRCVHELVDALGVAQPLVSQHLRVLRGAGVVKGARRGREIAYTLVDEHIAHIVADAISHAGEQRPGEVPTVEMAREVRAP</sequence>
<evidence type="ECO:0000256" key="3">
    <source>
        <dbReference type="ARBA" id="ARBA00023163"/>
    </source>
</evidence>
<keyword evidence="3" id="KW-0804">Transcription</keyword>
<dbReference type="PANTHER" id="PTHR43132">
    <property type="entry name" value="ARSENICAL RESISTANCE OPERON REPRESSOR ARSR-RELATED"/>
    <property type="match status" value="1"/>
</dbReference>
<dbReference type="PANTHER" id="PTHR43132:SF6">
    <property type="entry name" value="HTH-TYPE TRANSCRIPTIONAL REPRESSOR CZRA"/>
    <property type="match status" value="1"/>
</dbReference>
<dbReference type="Proteomes" id="UP000662857">
    <property type="component" value="Chromosome"/>
</dbReference>
<dbReference type="CDD" id="cd00090">
    <property type="entry name" value="HTH_ARSR"/>
    <property type="match status" value="1"/>
</dbReference>
<dbReference type="NCBIfam" id="NF033788">
    <property type="entry name" value="HTH_metalloreg"/>
    <property type="match status" value="1"/>
</dbReference>
<dbReference type="KEGG" id="nhy:JQS43_16265"/>
<dbReference type="RefSeq" id="WP_239675258.1">
    <property type="nucleotide sequence ID" value="NZ_CP070499.1"/>
</dbReference>
<dbReference type="Pfam" id="PF01022">
    <property type="entry name" value="HTH_5"/>
    <property type="match status" value="1"/>
</dbReference>
<dbReference type="PROSITE" id="PS50987">
    <property type="entry name" value="HTH_ARSR_2"/>
    <property type="match status" value="1"/>
</dbReference>
<evidence type="ECO:0000313" key="6">
    <source>
        <dbReference type="Proteomes" id="UP000662857"/>
    </source>
</evidence>
<evidence type="ECO:0000259" key="4">
    <source>
        <dbReference type="PROSITE" id="PS50987"/>
    </source>
</evidence>
<keyword evidence="1" id="KW-0805">Transcription regulation</keyword>
<dbReference type="InterPro" id="IPR036390">
    <property type="entry name" value="WH_DNA-bd_sf"/>
</dbReference>
<dbReference type="InterPro" id="IPR011991">
    <property type="entry name" value="ArsR-like_HTH"/>
</dbReference>
<reference evidence="5" key="1">
    <citation type="submission" date="2021-02" db="EMBL/GenBank/DDBJ databases">
        <title>Natrosporangium hydrolyticum gen. nov., sp. nov, a haloalkaliphilic actinobacterium from a soda solonchak soil.</title>
        <authorList>
            <person name="Sorokin D.Y."/>
            <person name="Khijniak T.V."/>
            <person name="Zakharycheva A.P."/>
            <person name="Boueva O.V."/>
            <person name="Ariskina E.V."/>
            <person name="Hahnke R.L."/>
            <person name="Bunk B."/>
            <person name="Sproer C."/>
            <person name="Schumann P."/>
            <person name="Evtushenko L.I."/>
            <person name="Kublanov I.V."/>
        </authorList>
    </citation>
    <scope>NUCLEOTIDE SEQUENCE</scope>
    <source>
        <strain evidence="5">DSM 106523</strain>
    </source>
</reference>
<proteinExistence type="predicted"/>
<dbReference type="SUPFAM" id="SSF46785">
    <property type="entry name" value="Winged helix' DNA-binding domain"/>
    <property type="match status" value="1"/>
</dbReference>
<dbReference type="GO" id="GO:0003700">
    <property type="term" value="F:DNA-binding transcription factor activity"/>
    <property type="evidence" value="ECO:0007669"/>
    <property type="project" value="InterPro"/>
</dbReference>
<gene>
    <name evidence="5" type="ORF">JQS43_16265</name>
</gene>
<feature type="domain" description="HTH arsR-type" evidence="4">
    <location>
        <begin position="2"/>
        <end position="96"/>
    </location>
</feature>
<dbReference type="InterPro" id="IPR001845">
    <property type="entry name" value="HTH_ArsR_DNA-bd_dom"/>
</dbReference>